<dbReference type="GeneID" id="116948130"/>
<dbReference type="RefSeq" id="XP_032820415.1">
    <property type="nucleotide sequence ID" value="XM_032964524.1"/>
</dbReference>
<evidence type="ECO:0000313" key="6">
    <source>
        <dbReference type="RefSeq" id="XP_032820418.1"/>
    </source>
</evidence>
<dbReference type="KEGG" id="pmrn:116948130"/>
<evidence type="ECO:0000313" key="4">
    <source>
        <dbReference type="RefSeq" id="XP_032820415.1"/>
    </source>
</evidence>
<dbReference type="Proteomes" id="UP001318040">
    <property type="component" value="Chromosome 32"/>
</dbReference>
<dbReference type="RefSeq" id="XP_032820414.1">
    <property type="nucleotide sequence ID" value="XM_032964523.1"/>
</dbReference>
<feature type="region of interest" description="Disordered" evidence="1">
    <location>
        <begin position="32"/>
        <end position="65"/>
    </location>
</feature>
<sequence>MAIRKAEREWLVLQESFQKLREQLGYPRSEWDAPLPSNSLKGPQGSSAPPLPCFQDARGTDLPRGDHRKTPLFEHHPRNGAFKADVEQHDRRTLRLPKLPARSALPLLRTLDSEHRSLLQSFVEDFINGFLTDELIPDTLIEVVAGDFAENQSVHKAVRKRDHLAETNSFRNEFTQSWKKQASILPDDIRAEVAIRHKRESQLTWPLGPDKLSKPATRAVQSNPWKEAYLSQICHDIIAEVVREEGTKVVNFVLQKRGPWQWHTDSHQQQVADVAGGRLLDGFVLQQLLVILGHDDGAVLRREMQEKLLHGVLMSLLLRRFLDITQHENVTLKNYKLKHLHVKLFNDVACDVILDELSHQVEEDMEELHQRECHAGRGSPGL</sequence>
<organism evidence="2 3">
    <name type="scientific">Petromyzon marinus</name>
    <name type="common">Sea lamprey</name>
    <dbReference type="NCBI Taxonomy" id="7757"/>
    <lineage>
        <taxon>Eukaryota</taxon>
        <taxon>Metazoa</taxon>
        <taxon>Chordata</taxon>
        <taxon>Craniata</taxon>
        <taxon>Vertebrata</taxon>
        <taxon>Cyclostomata</taxon>
        <taxon>Hyperoartia</taxon>
        <taxon>Petromyzontiformes</taxon>
        <taxon>Petromyzontidae</taxon>
        <taxon>Petromyzon</taxon>
    </lineage>
</organism>
<gene>
    <name evidence="3 4 5 6" type="primary">LOC116948130</name>
</gene>
<reference evidence="3 4" key="1">
    <citation type="submission" date="2025-04" db="UniProtKB">
        <authorList>
            <consortium name="RefSeq"/>
        </authorList>
    </citation>
    <scope>IDENTIFICATION</scope>
    <source>
        <tissue evidence="3 4">Sperm</tissue>
    </source>
</reference>
<evidence type="ECO:0000313" key="2">
    <source>
        <dbReference type="Proteomes" id="UP001318040"/>
    </source>
</evidence>
<keyword evidence="2" id="KW-1185">Reference proteome</keyword>
<dbReference type="RefSeq" id="XP_032820416.1">
    <property type="nucleotide sequence ID" value="XM_032964525.1"/>
</dbReference>
<proteinExistence type="predicted"/>
<evidence type="ECO:0000313" key="3">
    <source>
        <dbReference type="RefSeq" id="XP_032820414.1"/>
    </source>
</evidence>
<accession>A0AAJ7X3R3</accession>
<protein>
    <submittedName>
        <fullName evidence="3 4">Uncharacterized protein LOC116948130 isoform X1</fullName>
    </submittedName>
</protein>
<dbReference type="RefSeq" id="XP_032820418.1">
    <property type="nucleotide sequence ID" value="XM_032964527.1"/>
</dbReference>
<evidence type="ECO:0000313" key="5">
    <source>
        <dbReference type="RefSeq" id="XP_032820416.1"/>
    </source>
</evidence>
<feature type="compositionally biased region" description="Polar residues" evidence="1">
    <location>
        <begin position="36"/>
        <end position="47"/>
    </location>
</feature>
<evidence type="ECO:0000256" key="1">
    <source>
        <dbReference type="SAM" id="MobiDB-lite"/>
    </source>
</evidence>
<name>A0AAJ7X3R3_PETMA</name>
<dbReference type="AlphaFoldDB" id="A0AAJ7X3R3"/>